<keyword evidence="1" id="KW-1133">Transmembrane helix</keyword>
<keyword evidence="1" id="KW-0812">Transmembrane</keyword>
<accession>A0A0F9C9G2</accession>
<keyword evidence="1" id="KW-0472">Membrane</keyword>
<dbReference type="InterPro" id="IPR029151">
    <property type="entry name" value="Sensor-like_sf"/>
</dbReference>
<dbReference type="Gene3D" id="3.30.450.290">
    <property type="match status" value="1"/>
</dbReference>
<evidence type="ECO:0000256" key="1">
    <source>
        <dbReference type="SAM" id="Phobius"/>
    </source>
</evidence>
<reference evidence="2" key="1">
    <citation type="journal article" date="2015" name="Nature">
        <title>Complex archaea that bridge the gap between prokaryotes and eukaryotes.</title>
        <authorList>
            <person name="Spang A."/>
            <person name="Saw J.H."/>
            <person name="Jorgensen S.L."/>
            <person name="Zaremba-Niedzwiedzka K."/>
            <person name="Martijn J."/>
            <person name="Lind A.E."/>
            <person name="van Eijk R."/>
            <person name="Schleper C."/>
            <person name="Guy L."/>
            <person name="Ettema T.J."/>
        </authorList>
    </citation>
    <scope>NUCLEOTIDE SEQUENCE</scope>
</reference>
<organism evidence="2">
    <name type="scientific">marine sediment metagenome</name>
    <dbReference type="NCBI Taxonomy" id="412755"/>
    <lineage>
        <taxon>unclassified sequences</taxon>
        <taxon>metagenomes</taxon>
        <taxon>ecological metagenomes</taxon>
    </lineage>
</organism>
<feature type="transmembrane region" description="Helical" evidence="1">
    <location>
        <begin position="12"/>
        <end position="35"/>
    </location>
</feature>
<name>A0A0F9C9G2_9ZZZZ</name>
<gene>
    <name evidence="2" type="ORF">LCGC14_2694010</name>
</gene>
<protein>
    <submittedName>
        <fullName evidence="2">Uncharacterized protein</fullName>
    </submittedName>
</protein>
<sequence length="198" mass="22107">MGIVSYYKDHPWVRVITIMSIIIVVIIAAMVFLSIRKHTVMMDDMMHHQGKIVTEVIVGSMKKALSIGDNMVVQEQFEQLGRNISNLDIYVFDFNRRIVFSSDTELLGQQLDDVVPDKTFINAVSEMIRTGETPSESFKTIIDGVPYMGLIRPILNEPGCTQCHSKTNKIIGGAMVQANTMKAHSDSTNSRNTSIIIG</sequence>
<feature type="non-terminal residue" evidence="2">
    <location>
        <position position="198"/>
    </location>
</feature>
<dbReference type="SUPFAM" id="SSF103190">
    <property type="entry name" value="Sensory domain-like"/>
    <property type="match status" value="1"/>
</dbReference>
<comment type="caution">
    <text evidence="2">The sequence shown here is derived from an EMBL/GenBank/DDBJ whole genome shotgun (WGS) entry which is preliminary data.</text>
</comment>
<evidence type="ECO:0000313" key="2">
    <source>
        <dbReference type="EMBL" id="KKK93326.1"/>
    </source>
</evidence>
<proteinExistence type="predicted"/>
<dbReference type="EMBL" id="LAZR01047823">
    <property type="protein sequence ID" value="KKK93326.1"/>
    <property type="molecule type" value="Genomic_DNA"/>
</dbReference>
<dbReference type="AlphaFoldDB" id="A0A0F9C9G2"/>